<dbReference type="OrthoDB" id="10641385at2759"/>
<proteinExistence type="predicted"/>
<reference evidence="4" key="1">
    <citation type="submission" date="2010-05" db="EMBL/GenBank/DDBJ databases">
        <title>The genome sequence of Magnaporthe poae strain ATCC 64411.</title>
        <authorList>
            <person name="Ma L.-J."/>
            <person name="Dead R."/>
            <person name="Young S."/>
            <person name="Zeng Q."/>
            <person name="Koehrsen M."/>
            <person name="Alvarado L."/>
            <person name="Berlin A."/>
            <person name="Chapman S.B."/>
            <person name="Chen Z."/>
            <person name="Freedman E."/>
            <person name="Gellesch M."/>
            <person name="Goldberg J."/>
            <person name="Griggs A."/>
            <person name="Gujja S."/>
            <person name="Heilman E.R."/>
            <person name="Heiman D."/>
            <person name="Hepburn T."/>
            <person name="Howarth C."/>
            <person name="Jen D."/>
            <person name="Larson L."/>
            <person name="Mehta T."/>
            <person name="Neiman D."/>
            <person name="Pearson M."/>
            <person name="Roberts A."/>
            <person name="Saif S."/>
            <person name="Shea T."/>
            <person name="Shenoy N."/>
            <person name="Sisk P."/>
            <person name="Stolte C."/>
            <person name="Sykes S."/>
            <person name="Walk T."/>
            <person name="White J."/>
            <person name="Yandava C."/>
            <person name="Haas B."/>
            <person name="Nusbaum C."/>
            <person name="Birren B."/>
        </authorList>
    </citation>
    <scope>NUCLEOTIDE SEQUENCE [LARGE SCALE GENOMIC DNA]</scope>
    <source>
        <strain evidence="4">ATCC 64411 / 73-15</strain>
    </source>
</reference>
<feature type="compositionally biased region" description="Acidic residues" evidence="1">
    <location>
        <begin position="62"/>
        <end position="102"/>
    </location>
</feature>
<dbReference type="eggNOG" id="ENOG502T704">
    <property type="taxonomic scope" value="Eukaryota"/>
</dbReference>
<protein>
    <submittedName>
        <fullName evidence="2 3">Uncharacterized protein</fullName>
    </submittedName>
</protein>
<dbReference type="STRING" id="644358.A0A0C4E1J7"/>
<dbReference type="VEuPathDB" id="FungiDB:MAPG_06261"/>
<accession>A0A0C4E1J7</accession>
<reference evidence="3" key="5">
    <citation type="submission" date="2015-06" db="UniProtKB">
        <authorList>
            <consortium name="EnsemblFungi"/>
        </authorList>
    </citation>
    <scope>IDENTIFICATION</scope>
    <source>
        <strain evidence="3">ATCC 64411</strain>
    </source>
</reference>
<organism evidence="3 4">
    <name type="scientific">Magnaporthiopsis poae (strain ATCC 64411 / 73-15)</name>
    <name type="common">Kentucky bluegrass fungus</name>
    <name type="synonym">Magnaporthe poae</name>
    <dbReference type="NCBI Taxonomy" id="644358"/>
    <lineage>
        <taxon>Eukaryota</taxon>
        <taxon>Fungi</taxon>
        <taxon>Dikarya</taxon>
        <taxon>Ascomycota</taxon>
        <taxon>Pezizomycotina</taxon>
        <taxon>Sordariomycetes</taxon>
        <taxon>Sordariomycetidae</taxon>
        <taxon>Magnaporthales</taxon>
        <taxon>Magnaporthaceae</taxon>
        <taxon>Magnaporthiopsis</taxon>
    </lineage>
</organism>
<evidence type="ECO:0000313" key="2">
    <source>
        <dbReference type="EMBL" id="KLU87260.1"/>
    </source>
</evidence>
<name>A0A0C4E1J7_MAGP6</name>
<sequence length="668" mass="75257">MRSNNRARARCFRGIDPSLILSGRTRAQHKRGSPARDAPQAAAVPVAGKQGRPVPDSSAEGIQEEAAPDSPMEDSQDESSPDSPMEDGQEESAPESSMEDSQGDPVPDTPIEDTQAGPAHSSPVEDNPGKPAPGAPVGPKTYPEGPPLPEDRDQRAIVIAKSILSEEAMGELLRCEENPTESQIRHYILSWSAVWGRDDSCKCRKVGHEFSCAVEDAARARPRYPDRWEKDPIGPEPGHLLSDDIRDWIKFGMQEDMEPAVESQVAYCLYSSATIREFGLVGAGNPKVWDTVHTAQKDVSSDDAGVVPSHLLFSDDGYGMDPYASFGHLGRVIWLLVSKGSVDLTMPWESLHESVKSKLEKYSHRAAELWDKLPHSPRHGFLEAFIWHAIDDHFFSNPHKDAAMFTSPVWAAENLVLEEMEENLRTWCHSASVKLFEQPDLDREPYEYEAKCIRSRIQAWRVIGTRNLINYGHKQPRLDKDYVKNFLRKELEHLVDFEDSSLLELREERHTGLPVLDAIVKFVTQFDMVCQTEFANYYVVWNPESIANPPKSLVEPPIRPPSTLSGFSWPFARPNIRTSRKQYIATQPEFAKRLWERMLLGLDPIDMPPVEIVTRPMLVHKGEPGWLGDLECVTIDEEMHVVVLDEDYWATMKALDKEKAELEAKTKD</sequence>
<feature type="compositionally biased region" description="Basic residues" evidence="1">
    <location>
        <begin position="1"/>
        <end position="11"/>
    </location>
</feature>
<reference evidence="2" key="2">
    <citation type="submission" date="2010-05" db="EMBL/GenBank/DDBJ databases">
        <title>The Genome Sequence of Magnaporthe poae strain ATCC 64411.</title>
        <authorList>
            <consortium name="The Broad Institute Genome Sequencing Platform"/>
            <consortium name="Broad Institute Genome Sequencing Center for Infectious Disease"/>
            <person name="Ma L.-J."/>
            <person name="Dead R."/>
            <person name="Young S."/>
            <person name="Zeng Q."/>
            <person name="Koehrsen M."/>
            <person name="Alvarado L."/>
            <person name="Berlin A."/>
            <person name="Chapman S.B."/>
            <person name="Chen Z."/>
            <person name="Freedman E."/>
            <person name="Gellesch M."/>
            <person name="Goldberg J."/>
            <person name="Griggs A."/>
            <person name="Gujja S."/>
            <person name="Heilman E.R."/>
            <person name="Heiman D."/>
            <person name="Hepburn T."/>
            <person name="Howarth C."/>
            <person name="Jen D."/>
            <person name="Larson L."/>
            <person name="Mehta T."/>
            <person name="Neiman D."/>
            <person name="Pearson M."/>
            <person name="Roberts A."/>
            <person name="Saif S."/>
            <person name="Shea T."/>
            <person name="Shenoy N."/>
            <person name="Sisk P."/>
            <person name="Stolte C."/>
            <person name="Sykes S."/>
            <person name="Walk T."/>
            <person name="White J."/>
            <person name="Yandava C."/>
            <person name="Haas B."/>
            <person name="Nusbaum C."/>
            <person name="Birren B."/>
        </authorList>
    </citation>
    <scope>NUCLEOTIDE SEQUENCE</scope>
    <source>
        <strain evidence="2">ATCC 64411</strain>
    </source>
</reference>
<evidence type="ECO:0000313" key="3">
    <source>
        <dbReference type="EnsemblFungi" id="MAPG_06261T0"/>
    </source>
</evidence>
<reference evidence="3" key="4">
    <citation type="journal article" date="2015" name="G3 (Bethesda)">
        <title>Genome sequences of three phytopathogenic species of the Magnaporthaceae family of fungi.</title>
        <authorList>
            <person name="Okagaki L.H."/>
            <person name="Nunes C.C."/>
            <person name="Sailsbery J."/>
            <person name="Clay B."/>
            <person name="Brown D."/>
            <person name="John T."/>
            <person name="Oh Y."/>
            <person name="Young N."/>
            <person name="Fitzgerald M."/>
            <person name="Haas B.J."/>
            <person name="Zeng Q."/>
            <person name="Young S."/>
            <person name="Adiconis X."/>
            <person name="Fan L."/>
            <person name="Levin J.Z."/>
            <person name="Mitchell T.K."/>
            <person name="Okubara P.A."/>
            <person name="Farman M.L."/>
            <person name="Kohn L.M."/>
            <person name="Birren B."/>
            <person name="Ma L.-J."/>
            <person name="Dean R.A."/>
        </authorList>
    </citation>
    <scope>NUCLEOTIDE SEQUENCE</scope>
    <source>
        <strain evidence="3">ATCC 64411 / 73-15</strain>
    </source>
</reference>
<evidence type="ECO:0000256" key="1">
    <source>
        <dbReference type="SAM" id="MobiDB-lite"/>
    </source>
</evidence>
<gene>
    <name evidence="2" type="ORF">MAPG_06261</name>
</gene>
<feature type="region of interest" description="Disordered" evidence="1">
    <location>
        <begin position="1"/>
        <end position="151"/>
    </location>
</feature>
<reference evidence="2" key="3">
    <citation type="submission" date="2011-03" db="EMBL/GenBank/DDBJ databases">
        <title>Annotation of Magnaporthe poae ATCC 64411.</title>
        <authorList>
            <person name="Ma L.-J."/>
            <person name="Dead R."/>
            <person name="Young S.K."/>
            <person name="Zeng Q."/>
            <person name="Gargeya S."/>
            <person name="Fitzgerald M."/>
            <person name="Haas B."/>
            <person name="Abouelleil A."/>
            <person name="Alvarado L."/>
            <person name="Arachchi H.M."/>
            <person name="Berlin A."/>
            <person name="Brown A."/>
            <person name="Chapman S.B."/>
            <person name="Chen Z."/>
            <person name="Dunbar C."/>
            <person name="Freedman E."/>
            <person name="Gearin G."/>
            <person name="Gellesch M."/>
            <person name="Goldberg J."/>
            <person name="Griggs A."/>
            <person name="Gujja S."/>
            <person name="Heiman D."/>
            <person name="Howarth C."/>
            <person name="Larson L."/>
            <person name="Lui A."/>
            <person name="MacDonald P.J.P."/>
            <person name="Mehta T."/>
            <person name="Montmayeur A."/>
            <person name="Murphy C."/>
            <person name="Neiman D."/>
            <person name="Pearson M."/>
            <person name="Priest M."/>
            <person name="Roberts A."/>
            <person name="Saif S."/>
            <person name="Shea T."/>
            <person name="Shenoy N."/>
            <person name="Sisk P."/>
            <person name="Stolte C."/>
            <person name="Sykes S."/>
            <person name="Yandava C."/>
            <person name="Wortman J."/>
            <person name="Nusbaum C."/>
            <person name="Birren B."/>
        </authorList>
    </citation>
    <scope>NUCLEOTIDE SEQUENCE</scope>
    <source>
        <strain evidence="2">ATCC 64411</strain>
    </source>
</reference>
<keyword evidence="4" id="KW-1185">Reference proteome</keyword>
<evidence type="ECO:0000313" key="4">
    <source>
        <dbReference type="Proteomes" id="UP000011715"/>
    </source>
</evidence>
<dbReference type="Proteomes" id="UP000011715">
    <property type="component" value="Unassembled WGS sequence"/>
</dbReference>
<dbReference type="AlphaFoldDB" id="A0A0C4E1J7"/>
<dbReference type="EMBL" id="ADBL01001503">
    <property type="status" value="NOT_ANNOTATED_CDS"/>
    <property type="molecule type" value="Genomic_DNA"/>
</dbReference>
<dbReference type="EnsemblFungi" id="MAPG_06261T0">
    <property type="protein sequence ID" value="MAPG_06261T0"/>
    <property type="gene ID" value="MAPG_06261"/>
</dbReference>
<dbReference type="EMBL" id="GL876970">
    <property type="protein sequence ID" value="KLU87260.1"/>
    <property type="molecule type" value="Genomic_DNA"/>
</dbReference>